<dbReference type="AlphaFoldDB" id="A0A9J6GF54"/>
<dbReference type="Proteomes" id="UP000821853">
    <property type="component" value="Chromosome 4"/>
</dbReference>
<evidence type="ECO:0000313" key="2">
    <source>
        <dbReference type="EMBL" id="KAH9373112.1"/>
    </source>
</evidence>
<dbReference type="InterPro" id="IPR021896">
    <property type="entry name" value="THAP9-like_HTH"/>
</dbReference>
<name>A0A9J6GF54_HAELO</name>
<accession>A0A9J6GF54</accession>
<sequence length="147" mass="17271">MEVLEAIEKWDRELISTATTSKGDTVEIVRALLAKLCEKEEEDDVHTVKFLIEQLNFLSEKKVRRRYSPDVMVFACLLFTISPYAYRYNRSSGHIILPHPVTIRSVCSSYKMNPQLEHQPSTFLRYMAKRERVVTLMVDEIHMKPFF</sequence>
<dbReference type="EMBL" id="JABSTR010000006">
    <property type="protein sequence ID" value="KAH9373112.1"/>
    <property type="molecule type" value="Genomic_DNA"/>
</dbReference>
<comment type="caution">
    <text evidence="2">The sequence shown here is derived from an EMBL/GenBank/DDBJ whole genome shotgun (WGS) entry which is preliminary data.</text>
</comment>
<evidence type="ECO:0000313" key="3">
    <source>
        <dbReference type="Proteomes" id="UP000821853"/>
    </source>
</evidence>
<gene>
    <name evidence="2" type="ORF">HPB48_001082</name>
</gene>
<organism evidence="2 3">
    <name type="scientific">Haemaphysalis longicornis</name>
    <name type="common">Bush tick</name>
    <dbReference type="NCBI Taxonomy" id="44386"/>
    <lineage>
        <taxon>Eukaryota</taxon>
        <taxon>Metazoa</taxon>
        <taxon>Ecdysozoa</taxon>
        <taxon>Arthropoda</taxon>
        <taxon>Chelicerata</taxon>
        <taxon>Arachnida</taxon>
        <taxon>Acari</taxon>
        <taxon>Parasitiformes</taxon>
        <taxon>Ixodida</taxon>
        <taxon>Ixodoidea</taxon>
        <taxon>Ixodidae</taxon>
        <taxon>Haemaphysalinae</taxon>
        <taxon>Haemaphysalis</taxon>
    </lineage>
</organism>
<evidence type="ECO:0000259" key="1">
    <source>
        <dbReference type="Pfam" id="PF12017"/>
    </source>
</evidence>
<proteinExistence type="predicted"/>
<dbReference type="OrthoDB" id="7764381at2759"/>
<feature type="domain" description="THAP9-like helix-turn-helix" evidence="1">
    <location>
        <begin position="59"/>
        <end position="104"/>
    </location>
</feature>
<dbReference type="VEuPathDB" id="VectorBase:HLOH_040775"/>
<dbReference type="Pfam" id="PF12017">
    <property type="entry name" value="Tnp_P_element"/>
    <property type="match status" value="1"/>
</dbReference>
<protein>
    <recommendedName>
        <fullName evidence="1">THAP9-like helix-turn-helix domain-containing protein</fullName>
    </recommendedName>
</protein>
<keyword evidence="3" id="KW-1185">Reference proteome</keyword>
<reference evidence="2 3" key="1">
    <citation type="journal article" date="2020" name="Cell">
        <title>Large-Scale Comparative Analyses of Tick Genomes Elucidate Their Genetic Diversity and Vector Capacities.</title>
        <authorList>
            <consortium name="Tick Genome and Microbiome Consortium (TIGMIC)"/>
            <person name="Jia N."/>
            <person name="Wang J."/>
            <person name="Shi W."/>
            <person name="Du L."/>
            <person name="Sun Y."/>
            <person name="Zhan W."/>
            <person name="Jiang J.F."/>
            <person name="Wang Q."/>
            <person name="Zhang B."/>
            <person name="Ji P."/>
            <person name="Bell-Sakyi L."/>
            <person name="Cui X.M."/>
            <person name="Yuan T.T."/>
            <person name="Jiang B.G."/>
            <person name="Yang W.F."/>
            <person name="Lam T.T."/>
            <person name="Chang Q.C."/>
            <person name="Ding S.J."/>
            <person name="Wang X.J."/>
            <person name="Zhu J.G."/>
            <person name="Ruan X.D."/>
            <person name="Zhao L."/>
            <person name="Wei J.T."/>
            <person name="Ye R.Z."/>
            <person name="Que T.C."/>
            <person name="Du C.H."/>
            <person name="Zhou Y.H."/>
            <person name="Cheng J.X."/>
            <person name="Dai P.F."/>
            <person name="Guo W.B."/>
            <person name="Han X.H."/>
            <person name="Huang E.J."/>
            <person name="Li L.F."/>
            <person name="Wei W."/>
            <person name="Gao Y.C."/>
            <person name="Liu J.Z."/>
            <person name="Shao H.Z."/>
            <person name="Wang X."/>
            <person name="Wang C.C."/>
            <person name="Yang T.C."/>
            <person name="Huo Q.B."/>
            <person name="Li W."/>
            <person name="Chen H.Y."/>
            <person name="Chen S.E."/>
            <person name="Zhou L.G."/>
            <person name="Ni X.B."/>
            <person name="Tian J.H."/>
            <person name="Sheng Y."/>
            <person name="Liu T."/>
            <person name="Pan Y.S."/>
            <person name="Xia L.Y."/>
            <person name="Li J."/>
            <person name="Zhao F."/>
            <person name="Cao W.C."/>
        </authorList>
    </citation>
    <scope>NUCLEOTIDE SEQUENCE [LARGE SCALE GENOMIC DNA]</scope>
    <source>
        <strain evidence="2">HaeL-2018</strain>
    </source>
</reference>